<feature type="region of interest" description="Disordered" evidence="1">
    <location>
        <begin position="300"/>
        <end position="325"/>
    </location>
</feature>
<feature type="region of interest" description="Disordered" evidence="1">
    <location>
        <begin position="179"/>
        <end position="200"/>
    </location>
</feature>
<protein>
    <submittedName>
        <fullName evidence="4">M23 family metallopeptidase</fullName>
    </submittedName>
</protein>
<dbReference type="Proteomes" id="UP000824225">
    <property type="component" value="Unassembled WGS sequence"/>
</dbReference>
<dbReference type="Gene3D" id="2.70.70.10">
    <property type="entry name" value="Glucose Permease (Domain IIA)"/>
    <property type="match status" value="1"/>
</dbReference>
<gene>
    <name evidence="4" type="ORF">H9962_01385</name>
</gene>
<dbReference type="EMBL" id="DXAN01000003">
    <property type="protein sequence ID" value="HJA07834.1"/>
    <property type="molecule type" value="Genomic_DNA"/>
</dbReference>
<dbReference type="PANTHER" id="PTHR21666">
    <property type="entry name" value="PEPTIDASE-RELATED"/>
    <property type="match status" value="1"/>
</dbReference>
<proteinExistence type="predicted"/>
<evidence type="ECO:0000256" key="1">
    <source>
        <dbReference type="SAM" id="MobiDB-lite"/>
    </source>
</evidence>
<dbReference type="Pfam" id="PF01551">
    <property type="entry name" value="Peptidase_M23"/>
    <property type="match status" value="1"/>
</dbReference>
<dbReference type="GO" id="GO:0004222">
    <property type="term" value="F:metalloendopeptidase activity"/>
    <property type="evidence" value="ECO:0007669"/>
    <property type="project" value="TreeGrafter"/>
</dbReference>
<dbReference type="SUPFAM" id="SSF51261">
    <property type="entry name" value="Duplicated hybrid motif"/>
    <property type="match status" value="1"/>
</dbReference>
<evidence type="ECO:0000256" key="2">
    <source>
        <dbReference type="SAM" id="SignalP"/>
    </source>
</evidence>
<dbReference type="CDD" id="cd12797">
    <property type="entry name" value="M23_peptidase"/>
    <property type="match status" value="1"/>
</dbReference>
<dbReference type="InterPro" id="IPR050570">
    <property type="entry name" value="Cell_wall_metabolism_enzyme"/>
</dbReference>
<feature type="chain" id="PRO_5038626425" evidence="2">
    <location>
        <begin position="36"/>
        <end position="325"/>
    </location>
</feature>
<keyword evidence="2" id="KW-0732">Signal</keyword>
<evidence type="ECO:0000313" key="4">
    <source>
        <dbReference type="EMBL" id="HJA07834.1"/>
    </source>
</evidence>
<accession>A0A9D2HC90</accession>
<dbReference type="PANTHER" id="PTHR21666:SF285">
    <property type="entry name" value="M23 FAMILY METALLOPEPTIDASE"/>
    <property type="match status" value="1"/>
</dbReference>
<dbReference type="InterPro" id="IPR016047">
    <property type="entry name" value="M23ase_b-sheet_dom"/>
</dbReference>
<sequence length="325" mass="34558">MSPVFSFLCARPGRVLRRAVALTLALAAVQSAAWAAPRWDAPAEVSQGRAFVVRATDTQPFTASVVWRDKTIPLAVTEHADGWEGRVMLAVPIDAKGSLNLTLKDSEGARTVKVEALSVPWHEDRLTVPPQYVTPPAEVQARIKRDGEHNARVLASMRPEAEWTLPLYRPVKGSISGPFGGRRVFNGQPRAPHKGTDMRGPTGTPAHAVAAGTVVLAEPQYYSGNVVMVDHGQGVISMYAHLSAFDVKVGDRVERGQIVGKVGATGRVTGPHLHLGLMVQGVAVDAMPLYAEPLRVVGGPTPEDKIARPAPQNKAAAPGPAGTKS</sequence>
<organism evidence="4 5">
    <name type="scientific">Candidatus Mailhella merdigallinarum</name>
    <dbReference type="NCBI Taxonomy" id="2838658"/>
    <lineage>
        <taxon>Bacteria</taxon>
        <taxon>Pseudomonadati</taxon>
        <taxon>Thermodesulfobacteriota</taxon>
        <taxon>Desulfovibrionia</taxon>
        <taxon>Desulfovibrionales</taxon>
        <taxon>Desulfovibrionaceae</taxon>
        <taxon>Mailhella</taxon>
    </lineage>
</organism>
<comment type="caution">
    <text evidence="4">The sequence shown here is derived from an EMBL/GenBank/DDBJ whole genome shotgun (WGS) entry which is preliminary data.</text>
</comment>
<feature type="signal peptide" evidence="2">
    <location>
        <begin position="1"/>
        <end position="35"/>
    </location>
</feature>
<reference evidence="4" key="1">
    <citation type="journal article" date="2021" name="PeerJ">
        <title>Extensive microbial diversity within the chicken gut microbiome revealed by metagenomics and culture.</title>
        <authorList>
            <person name="Gilroy R."/>
            <person name="Ravi A."/>
            <person name="Getino M."/>
            <person name="Pursley I."/>
            <person name="Horton D.L."/>
            <person name="Alikhan N.F."/>
            <person name="Baker D."/>
            <person name="Gharbi K."/>
            <person name="Hall N."/>
            <person name="Watson M."/>
            <person name="Adriaenssens E.M."/>
            <person name="Foster-Nyarko E."/>
            <person name="Jarju S."/>
            <person name="Secka A."/>
            <person name="Antonio M."/>
            <person name="Oren A."/>
            <person name="Chaudhuri R.R."/>
            <person name="La Ragione R."/>
            <person name="Hildebrand F."/>
            <person name="Pallen M.J."/>
        </authorList>
    </citation>
    <scope>NUCLEOTIDE SEQUENCE</scope>
    <source>
        <strain evidence="4">CHK186-16707</strain>
    </source>
</reference>
<dbReference type="InterPro" id="IPR011055">
    <property type="entry name" value="Dup_hybrid_motif"/>
</dbReference>
<reference evidence="4" key="2">
    <citation type="submission" date="2021-04" db="EMBL/GenBank/DDBJ databases">
        <authorList>
            <person name="Gilroy R."/>
        </authorList>
    </citation>
    <scope>NUCLEOTIDE SEQUENCE</scope>
    <source>
        <strain evidence="4">CHK186-16707</strain>
    </source>
</reference>
<feature type="domain" description="M23ase beta-sheet core" evidence="3">
    <location>
        <begin position="192"/>
        <end position="285"/>
    </location>
</feature>
<dbReference type="AlphaFoldDB" id="A0A9D2HC90"/>
<evidence type="ECO:0000313" key="5">
    <source>
        <dbReference type="Proteomes" id="UP000824225"/>
    </source>
</evidence>
<name>A0A9D2HC90_9BACT</name>
<evidence type="ECO:0000259" key="3">
    <source>
        <dbReference type="Pfam" id="PF01551"/>
    </source>
</evidence>